<protein>
    <submittedName>
        <fullName evidence="1">Uncharacterized protein</fullName>
    </submittedName>
</protein>
<comment type="caution">
    <text evidence="1">The sequence shown here is derived from an EMBL/GenBank/DDBJ whole genome shotgun (WGS) entry which is preliminary data.</text>
</comment>
<name>A0A833YXV1_9CHIR</name>
<sequence length="173" mass="19470">MSLPPYNARGCPLPAFPHSFLINQCLSTTPLTVRPFISSWASLSPPTCLECAPLRLPPRSLQGVGLLQILAGSHQINPNCDLLLVICPLKHQALREAFPVISTIHFYFLLSTYPHCDYFPFVLVYLFVVCLLHRNFNFLGETISVFFSIIFSKLSMAQCPGHSWFKTKICGRK</sequence>
<proteinExistence type="predicted"/>
<gene>
    <name evidence="1" type="ORF">HJG60_008549</name>
</gene>
<dbReference type="EMBL" id="JABVXQ010000012">
    <property type="protein sequence ID" value="KAF6084270.1"/>
    <property type="molecule type" value="Genomic_DNA"/>
</dbReference>
<evidence type="ECO:0000313" key="2">
    <source>
        <dbReference type="Proteomes" id="UP000664940"/>
    </source>
</evidence>
<reference evidence="1 2" key="1">
    <citation type="journal article" date="2020" name="Nature">
        <title>Six reference-quality genomes reveal evolution of bat adaptations.</title>
        <authorList>
            <person name="Jebb D."/>
            <person name="Huang Z."/>
            <person name="Pippel M."/>
            <person name="Hughes G.M."/>
            <person name="Lavrichenko K."/>
            <person name="Devanna P."/>
            <person name="Winkler S."/>
            <person name="Jermiin L.S."/>
            <person name="Skirmuntt E.C."/>
            <person name="Katzourakis A."/>
            <person name="Burkitt-Gray L."/>
            <person name="Ray D.A."/>
            <person name="Sullivan K.A.M."/>
            <person name="Roscito J.G."/>
            <person name="Kirilenko B.M."/>
            <person name="Davalos L.M."/>
            <person name="Corthals A.P."/>
            <person name="Power M.L."/>
            <person name="Jones G."/>
            <person name="Ransome R.D."/>
            <person name="Dechmann D.K.N."/>
            <person name="Locatelli A.G."/>
            <person name="Puechmaille S.J."/>
            <person name="Fedrigo O."/>
            <person name="Jarvis E.D."/>
            <person name="Hiller M."/>
            <person name="Vernes S.C."/>
            <person name="Myers E.W."/>
            <person name="Teeling E.C."/>
        </authorList>
    </citation>
    <scope>NUCLEOTIDE SEQUENCE [LARGE SCALE GENOMIC DNA]</scope>
    <source>
        <strain evidence="1">Bat1K_MPI-CBG_1</strain>
    </source>
</reference>
<accession>A0A833YXV1</accession>
<organism evidence="1 2">
    <name type="scientific">Phyllostomus discolor</name>
    <name type="common">pale spear-nosed bat</name>
    <dbReference type="NCBI Taxonomy" id="89673"/>
    <lineage>
        <taxon>Eukaryota</taxon>
        <taxon>Metazoa</taxon>
        <taxon>Chordata</taxon>
        <taxon>Craniata</taxon>
        <taxon>Vertebrata</taxon>
        <taxon>Euteleostomi</taxon>
        <taxon>Mammalia</taxon>
        <taxon>Eutheria</taxon>
        <taxon>Laurasiatheria</taxon>
        <taxon>Chiroptera</taxon>
        <taxon>Yangochiroptera</taxon>
        <taxon>Phyllostomidae</taxon>
        <taxon>Phyllostominae</taxon>
        <taxon>Phyllostomus</taxon>
    </lineage>
</organism>
<evidence type="ECO:0000313" key="1">
    <source>
        <dbReference type="EMBL" id="KAF6084270.1"/>
    </source>
</evidence>
<dbReference type="Proteomes" id="UP000664940">
    <property type="component" value="Unassembled WGS sequence"/>
</dbReference>
<dbReference type="AlphaFoldDB" id="A0A833YXV1"/>